<keyword evidence="2" id="KW-1185">Reference proteome</keyword>
<dbReference type="Proteomes" id="UP001165960">
    <property type="component" value="Unassembled WGS sequence"/>
</dbReference>
<evidence type="ECO:0000313" key="2">
    <source>
        <dbReference type="Proteomes" id="UP001165960"/>
    </source>
</evidence>
<sequence>MNFLTFFLSLYSVSAANKLRSIDARLGKCHGIEIRELTINQAHKYFKSGSLTPEKLTECYLNRIKKMNPFLNAVIEVNPDALKITKTLPEELKTQPLYGIPILVKDNIATKDKMNTTAGNPALLSAIPNDDAEVVQRLRSAGAIILGKANLSEMSGFLGSGVKAGFSTRGGQTKNPYLESGEVAGSSSGSAVAVSANLAIAALGTETSGSLNSPARLNSIFTLKSTYGLVSSKGVIPIASSLDTVGAMTRSADDLKIIAGVLTGKLTRSKCSFRNSNKLKVGIINIPKEKSNPTFDKFKSSLENSMSIIPSDVFSLNDLDYIGADIDATRLAEFPSALNSYIKNTKNTKITVKYLIDQKKGGPISSYDKLNDVLSSLSCNNTHDIQKSQALARKAIDDLLEKNKFDALLLPGDLYVFGIVYSVIARYPSMTIPLGLDYKGFPSADRITGIRHKPKFIGY</sequence>
<evidence type="ECO:0000313" key="1">
    <source>
        <dbReference type="EMBL" id="KAJ9054268.1"/>
    </source>
</evidence>
<reference evidence="1" key="1">
    <citation type="submission" date="2022-04" db="EMBL/GenBank/DDBJ databases">
        <title>Genome of the entomopathogenic fungus Entomophthora muscae.</title>
        <authorList>
            <person name="Elya C."/>
            <person name="Lovett B.R."/>
            <person name="Lee E."/>
            <person name="Macias A.M."/>
            <person name="Hajek A.E."/>
            <person name="De Bivort B.L."/>
            <person name="Kasson M.T."/>
            <person name="De Fine Licht H.H."/>
            <person name="Stajich J.E."/>
        </authorList>
    </citation>
    <scope>NUCLEOTIDE SEQUENCE</scope>
    <source>
        <strain evidence="1">Berkeley</strain>
    </source>
</reference>
<name>A0ACC2RW50_9FUNG</name>
<dbReference type="EMBL" id="QTSX02006457">
    <property type="protein sequence ID" value="KAJ9054268.1"/>
    <property type="molecule type" value="Genomic_DNA"/>
</dbReference>
<organism evidence="1 2">
    <name type="scientific">Entomophthora muscae</name>
    <dbReference type="NCBI Taxonomy" id="34485"/>
    <lineage>
        <taxon>Eukaryota</taxon>
        <taxon>Fungi</taxon>
        <taxon>Fungi incertae sedis</taxon>
        <taxon>Zoopagomycota</taxon>
        <taxon>Entomophthoromycotina</taxon>
        <taxon>Entomophthoromycetes</taxon>
        <taxon>Entomophthorales</taxon>
        <taxon>Entomophthoraceae</taxon>
        <taxon>Entomophthora</taxon>
    </lineage>
</organism>
<comment type="caution">
    <text evidence="1">The sequence shown here is derived from an EMBL/GenBank/DDBJ whole genome shotgun (WGS) entry which is preliminary data.</text>
</comment>
<proteinExistence type="predicted"/>
<accession>A0ACC2RW50</accession>
<protein>
    <submittedName>
        <fullName evidence="1">Uncharacterized protein</fullName>
    </submittedName>
</protein>
<gene>
    <name evidence="1" type="ORF">DSO57_1016576</name>
</gene>